<sequence length="112" mass="11600">MALYDISTGDVSSTLKATEKQADGFSSDLKPLSGYVSSLATACGESGAIVPALNGLFDHETTTLTNMATHIKACLTGAAAATTAYVEGDLDMVKTYQKNAAQGKISKIPTHK</sequence>
<keyword evidence="2" id="KW-1185">Reference proteome</keyword>
<protein>
    <submittedName>
        <fullName evidence="1">Uncharacterized protein</fullName>
    </submittedName>
</protein>
<dbReference type="Proteomes" id="UP000613840">
    <property type="component" value="Unassembled WGS sequence"/>
</dbReference>
<dbReference type="InterPro" id="IPR045436">
    <property type="entry name" value="DUF6507"/>
</dbReference>
<proteinExistence type="predicted"/>
<gene>
    <name evidence="1" type="ORF">GCM10011575_33090</name>
</gene>
<name>A0A917SE24_9ACTN</name>
<evidence type="ECO:0000313" key="1">
    <source>
        <dbReference type="EMBL" id="GGL72095.1"/>
    </source>
</evidence>
<dbReference type="EMBL" id="BMMZ01000008">
    <property type="protein sequence ID" value="GGL72095.1"/>
    <property type="molecule type" value="Genomic_DNA"/>
</dbReference>
<accession>A0A917SE24</accession>
<reference evidence="1" key="1">
    <citation type="journal article" date="2014" name="Int. J. Syst. Evol. Microbiol.">
        <title>Complete genome sequence of Corynebacterium casei LMG S-19264T (=DSM 44701T), isolated from a smear-ripened cheese.</title>
        <authorList>
            <consortium name="US DOE Joint Genome Institute (JGI-PGF)"/>
            <person name="Walter F."/>
            <person name="Albersmeier A."/>
            <person name="Kalinowski J."/>
            <person name="Ruckert C."/>
        </authorList>
    </citation>
    <scope>NUCLEOTIDE SEQUENCE</scope>
    <source>
        <strain evidence="1">CGMCC 4.7306</strain>
    </source>
</reference>
<organism evidence="1 2">
    <name type="scientific">Microlunatus endophyticus</name>
    <dbReference type="NCBI Taxonomy" id="1716077"/>
    <lineage>
        <taxon>Bacteria</taxon>
        <taxon>Bacillati</taxon>
        <taxon>Actinomycetota</taxon>
        <taxon>Actinomycetes</taxon>
        <taxon>Propionibacteriales</taxon>
        <taxon>Propionibacteriaceae</taxon>
        <taxon>Microlunatus</taxon>
    </lineage>
</organism>
<dbReference type="RefSeq" id="WP_188896466.1">
    <property type="nucleotide sequence ID" value="NZ_BMMZ01000008.1"/>
</dbReference>
<comment type="caution">
    <text evidence="1">The sequence shown here is derived from an EMBL/GenBank/DDBJ whole genome shotgun (WGS) entry which is preliminary data.</text>
</comment>
<dbReference type="AlphaFoldDB" id="A0A917SE24"/>
<dbReference type="Pfam" id="PF20117">
    <property type="entry name" value="DUF6507"/>
    <property type="match status" value="1"/>
</dbReference>
<evidence type="ECO:0000313" key="2">
    <source>
        <dbReference type="Proteomes" id="UP000613840"/>
    </source>
</evidence>
<reference evidence="1" key="2">
    <citation type="submission" date="2020-09" db="EMBL/GenBank/DDBJ databases">
        <authorList>
            <person name="Sun Q."/>
            <person name="Zhou Y."/>
        </authorList>
    </citation>
    <scope>NUCLEOTIDE SEQUENCE</scope>
    <source>
        <strain evidence="1">CGMCC 4.7306</strain>
    </source>
</reference>